<evidence type="ECO:0000256" key="3">
    <source>
        <dbReference type="ARBA" id="ARBA00022692"/>
    </source>
</evidence>
<dbReference type="Pfam" id="PF03248">
    <property type="entry name" value="Rer1"/>
    <property type="match status" value="1"/>
</dbReference>
<dbReference type="InterPro" id="IPR004932">
    <property type="entry name" value="Rer1"/>
</dbReference>
<dbReference type="EMBL" id="PKPP01004955">
    <property type="protein sequence ID" value="PWA62054.1"/>
    <property type="molecule type" value="Genomic_DNA"/>
</dbReference>
<proteinExistence type="inferred from homology"/>
<dbReference type="Proteomes" id="UP000245207">
    <property type="component" value="Unassembled WGS sequence"/>
</dbReference>
<keyword evidence="3 6" id="KW-0812">Transmembrane</keyword>
<evidence type="ECO:0000313" key="7">
    <source>
        <dbReference type="EMBL" id="PWA62054.1"/>
    </source>
</evidence>
<dbReference type="PANTHER" id="PTHR10743">
    <property type="entry name" value="PROTEIN RER1"/>
    <property type="match status" value="1"/>
</dbReference>
<evidence type="ECO:0000256" key="4">
    <source>
        <dbReference type="ARBA" id="ARBA00022989"/>
    </source>
</evidence>
<dbReference type="AlphaFoldDB" id="A0A2U1MLG0"/>
<evidence type="ECO:0000256" key="1">
    <source>
        <dbReference type="ARBA" id="ARBA00004141"/>
    </source>
</evidence>
<comment type="caution">
    <text evidence="7">The sequence shown here is derived from an EMBL/GenBank/DDBJ whole genome shotgun (WGS) entry which is preliminary data.</text>
</comment>
<evidence type="ECO:0000256" key="2">
    <source>
        <dbReference type="ARBA" id="ARBA00006070"/>
    </source>
</evidence>
<feature type="transmembrane region" description="Helical" evidence="6">
    <location>
        <begin position="178"/>
        <end position="200"/>
    </location>
</feature>
<accession>A0A2U1MLG0</accession>
<reference evidence="7 8" key="1">
    <citation type="journal article" date="2018" name="Mol. Plant">
        <title>The genome of Artemisia annua provides insight into the evolution of Asteraceae family and artemisinin biosynthesis.</title>
        <authorList>
            <person name="Shen Q."/>
            <person name="Zhang L."/>
            <person name="Liao Z."/>
            <person name="Wang S."/>
            <person name="Yan T."/>
            <person name="Shi P."/>
            <person name="Liu M."/>
            <person name="Fu X."/>
            <person name="Pan Q."/>
            <person name="Wang Y."/>
            <person name="Lv Z."/>
            <person name="Lu X."/>
            <person name="Zhang F."/>
            <person name="Jiang W."/>
            <person name="Ma Y."/>
            <person name="Chen M."/>
            <person name="Hao X."/>
            <person name="Li L."/>
            <person name="Tang Y."/>
            <person name="Lv G."/>
            <person name="Zhou Y."/>
            <person name="Sun X."/>
            <person name="Brodelius P.E."/>
            <person name="Rose J.K.C."/>
            <person name="Tang K."/>
        </authorList>
    </citation>
    <scope>NUCLEOTIDE SEQUENCE [LARGE SCALE GENOMIC DNA]</scope>
    <source>
        <strain evidence="8">cv. Huhao1</strain>
        <tissue evidence="7">Leaf</tissue>
    </source>
</reference>
<dbReference type="GO" id="GO:0005783">
    <property type="term" value="C:endoplasmic reticulum"/>
    <property type="evidence" value="ECO:0007669"/>
    <property type="project" value="GOC"/>
</dbReference>
<evidence type="ECO:0000313" key="8">
    <source>
        <dbReference type="Proteomes" id="UP000245207"/>
    </source>
</evidence>
<dbReference type="OrthoDB" id="1749972at2759"/>
<dbReference type="GO" id="GO:0000139">
    <property type="term" value="C:Golgi membrane"/>
    <property type="evidence" value="ECO:0007669"/>
    <property type="project" value="TreeGrafter"/>
</dbReference>
<comment type="subcellular location">
    <subcellularLocation>
        <location evidence="1">Membrane</location>
        <topology evidence="1">Multi-pass membrane protein</topology>
    </subcellularLocation>
</comment>
<keyword evidence="4 6" id="KW-1133">Transmembrane helix</keyword>
<evidence type="ECO:0000256" key="5">
    <source>
        <dbReference type="ARBA" id="ARBA00023136"/>
    </source>
</evidence>
<dbReference type="GO" id="GO:0006890">
    <property type="term" value="P:retrograde vesicle-mediated transport, Golgi to endoplasmic reticulum"/>
    <property type="evidence" value="ECO:0007669"/>
    <property type="project" value="TreeGrafter"/>
</dbReference>
<comment type="similarity">
    <text evidence="2">Belongs to the RER1 family.</text>
</comment>
<dbReference type="PANTHER" id="PTHR10743:SF0">
    <property type="entry name" value="PROTEIN RER1"/>
    <property type="match status" value="1"/>
</dbReference>
<dbReference type="STRING" id="35608.A0A2U1MLG0"/>
<evidence type="ECO:0000256" key="6">
    <source>
        <dbReference type="SAM" id="Phobius"/>
    </source>
</evidence>
<sequence>MLDAIIDFRDFTKTELALWIDTKKNLQALQQEKTRDLQQKSRAKWVKEGDENSGYFHSFINCQLAKNRFNGLEIDGNWHIDPPTIREAVFNFFHEKYKEPLQQRPKLTFKNKAQKIYRLRLMEGITGGVNSPNKRKTPFSMVLQFYLDKSTPLPVHHRWLRTFAVEAIYVLRVYYVKGFFYIISYGLGIYISNMLIGFLCPKID</sequence>
<protein>
    <submittedName>
        <fullName evidence="7">Retrieval of early ER protein Rer1</fullName>
    </submittedName>
</protein>
<keyword evidence="8" id="KW-1185">Reference proteome</keyword>
<gene>
    <name evidence="7" type="ORF">CTI12_AA367500</name>
</gene>
<dbReference type="GO" id="GO:0006621">
    <property type="term" value="P:protein retention in ER lumen"/>
    <property type="evidence" value="ECO:0007669"/>
    <property type="project" value="TreeGrafter"/>
</dbReference>
<keyword evidence="5 6" id="KW-0472">Membrane</keyword>
<name>A0A2U1MLG0_ARTAN</name>
<organism evidence="7 8">
    <name type="scientific">Artemisia annua</name>
    <name type="common">Sweet wormwood</name>
    <dbReference type="NCBI Taxonomy" id="35608"/>
    <lineage>
        <taxon>Eukaryota</taxon>
        <taxon>Viridiplantae</taxon>
        <taxon>Streptophyta</taxon>
        <taxon>Embryophyta</taxon>
        <taxon>Tracheophyta</taxon>
        <taxon>Spermatophyta</taxon>
        <taxon>Magnoliopsida</taxon>
        <taxon>eudicotyledons</taxon>
        <taxon>Gunneridae</taxon>
        <taxon>Pentapetalae</taxon>
        <taxon>asterids</taxon>
        <taxon>campanulids</taxon>
        <taxon>Asterales</taxon>
        <taxon>Asteraceae</taxon>
        <taxon>Asteroideae</taxon>
        <taxon>Anthemideae</taxon>
        <taxon>Artemisiinae</taxon>
        <taxon>Artemisia</taxon>
    </lineage>
</organism>